<dbReference type="Gene3D" id="3.30.390.100">
    <property type="match status" value="1"/>
</dbReference>
<dbReference type="Gene3D" id="3.40.50.11590">
    <property type="match status" value="1"/>
</dbReference>
<dbReference type="InterPro" id="IPR007161">
    <property type="entry name" value="DUF364"/>
</dbReference>
<feature type="domain" description="DUF4213" evidence="2">
    <location>
        <begin position="5"/>
        <end position="84"/>
    </location>
</feature>
<evidence type="ECO:0000313" key="3">
    <source>
        <dbReference type="EMBL" id="MQL50775.1"/>
    </source>
</evidence>
<dbReference type="Pfam" id="PF13938">
    <property type="entry name" value="DUF4213"/>
    <property type="match status" value="1"/>
</dbReference>
<dbReference type="RefSeq" id="WP_152944685.1">
    <property type="nucleotide sequence ID" value="NZ_WHYR01000001.1"/>
</dbReference>
<evidence type="ECO:0000313" key="4">
    <source>
        <dbReference type="Proteomes" id="UP000441717"/>
    </source>
</evidence>
<dbReference type="EMBL" id="WHYR01000001">
    <property type="protein sequence ID" value="MQL50775.1"/>
    <property type="molecule type" value="Genomic_DNA"/>
</dbReference>
<accession>A0A6N7ILD4</accession>
<proteinExistence type="predicted"/>
<dbReference type="InterPro" id="IPR025251">
    <property type="entry name" value="DUF4213"/>
</dbReference>
<protein>
    <recommendedName>
        <fullName evidence="5">DUF364 domain-containing protein</fullName>
    </recommendedName>
</protein>
<evidence type="ECO:0000259" key="1">
    <source>
        <dbReference type="Pfam" id="PF04016"/>
    </source>
</evidence>
<organism evidence="3 4">
    <name type="scientific">Desulfofundulus thermobenzoicus</name>
    <dbReference type="NCBI Taxonomy" id="29376"/>
    <lineage>
        <taxon>Bacteria</taxon>
        <taxon>Bacillati</taxon>
        <taxon>Bacillota</taxon>
        <taxon>Clostridia</taxon>
        <taxon>Eubacteriales</taxon>
        <taxon>Peptococcaceae</taxon>
        <taxon>Desulfofundulus</taxon>
    </lineage>
</organism>
<dbReference type="OrthoDB" id="9806942at2"/>
<dbReference type="SUPFAM" id="SSF159713">
    <property type="entry name" value="Dhaf3308-like"/>
    <property type="match status" value="1"/>
</dbReference>
<name>A0A6N7ILD4_9FIRM</name>
<sequence length="259" mass="28580">MWQIYNRLIEFIPSRLKVEDCLVGLHWCLVRSQGTGVAMTPREGRRHVELAGKIRGMPVRELAEYIKSWNNFEAALGLAAINSVFNAPERVEKLDAESLCGPPVNAFEALLEKVRGKKVAVVGHFPGLETLAANCRLSVLERQPQPGDFPDPACEYLLPVQDFVFITATALINKTLPRLLELSRQAVVILVGPSTPLTPVLFGLGVDVLAGMVVLEPGTVWRLVQEGGARVIFQKGTRMVQIYRERAGQTDETCLSPEP</sequence>
<reference evidence="3 4" key="1">
    <citation type="submission" date="2019-10" db="EMBL/GenBank/DDBJ databases">
        <title>Comparative genomics of sulfur disproportionating microorganisms.</title>
        <authorList>
            <person name="Ward L.M."/>
            <person name="Bertran E."/>
            <person name="Johnston D."/>
        </authorList>
    </citation>
    <scope>NUCLEOTIDE SEQUENCE [LARGE SCALE GENOMIC DNA]</scope>
    <source>
        <strain evidence="3 4">DSM 14055</strain>
    </source>
</reference>
<keyword evidence="4" id="KW-1185">Reference proteome</keyword>
<evidence type="ECO:0000259" key="2">
    <source>
        <dbReference type="Pfam" id="PF13938"/>
    </source>
</evidence>
<comment type="caution">
    <text evidence="3">The sequence shown here is derived from an EMBL/GenBank/DDBJ whole genome shotgun (WGS) entry which is preliminary data.</text>
</comment>
<dbReference type="AlphaFoldDB" id="A0A6N7ILD4"/>
<dbReference type="Pfam" id="PF04016">
    <property type="entry name" value="DUF364"/>
    <property type="match status" value="1"/>
</dbReference>
<gene>
    <name evidence="3" type="ORF">GFC01_00465</name>
</gene>
<evidence type="ECO:0008006" key="5">
    <source>
        <dbReference type="Google" id="ProtNLM"/>
    </source>
</evidence>
<feature type="domain" description="Putative heavy-metal chelation" evidence="1">
    <location>
        <begin position="105"/>
        <end position="239"/>
    </location>
</feature>
<dbReference type="Proteomes" id="UP000441717">
    <property type="component" value="Unassembled WGS sequence"/>
</dbReference>